<evidence type="ECO:0000256" key="1">
    <source>
        <dbReference type="ARBA" id="ARBA00004651"/>
    </source>
</evidence>
<comment type="caution">
    <text evidence="13">The sequence shown here is derived from an EMBL/GenBank/DDBJ whole genome shotgun (WGS) entry which is preliminary data.</text>
</comment>
<evidence type="ECO:0000313" key="14">
    <source>
        <dbReference type="Proteomes" id="UP000094056"/>
    </source>
</evidence>
<dbReference type="GO" id="GO:0005886">
    <property type="term" value="C:plasma membrane"/>
    <property type="evidence" value="ECO:0007669"/>
    <property type="project" value="UniProtKB-SubCell"/>
</dbReference>
<feature type="transmembrane region" description="Helical" evidence="12">
    <location>
        <begin position="214"/>
        <end position="233"/>
    </location>
</feature>
<name>A0A1E3X844_9BACT</name>
<feature type="transmembrane region" description="Helical" evidence="12">
    <location>
        <begin position="44"/>
        <end position="64"/>
    </location>
</feature>
<evidence type="ECO:0000313" key="13">
    <source>
        <dbReference type="EMBL" id="ODS31800.1"/>
    </source>
</evidence>
<feature type="transmembrane region" description="Helical" evidence="12">
    <location>
        <begin position="291"/>
        <end position="312"/>
    </location>
</feature>
<reference evidence="13 14" key="1">
    <citation type="submission" date="2016-07" db="EMBL/GenBank/DDBJ databases">
        <title>Draft genome of Scalindua rubra, obtained from a brine-seawater interface in the Red Sea, sheds light on salt adaptation in anammox bacteria.</title>
        <authorList>
            <person name="Speth D.R."/>
            <person name="Lagkouvardos I."/>
            <person name="Wang Y."/>
            <person name="Qian P.-Y."/>
            <person name="Dutilh B.E."/>
            <person name="Jetten M.S."/>
        </authorList>
    </citation>
    <scope>NUCLEOTIDE SEQUENCE [LARGE SCALE GENOMIC DNA]</scope>
    <source>
        <strain evidence="13">BSI-1</strain>
    </source>
</reference>
<dbReference type="InterPro" id="IPR038377">
    <property type="entry name" value="Na/Glc_symporter_sf"/>
</dbReference>
<keyword evidence="4" id="KW-1003">Cell membrane</keyword>
<dbReference type="Proteomes" id="UP000094056">
    <property type="component" value="Unassembled WGS sequence"/>
</dbReference>
<comment type="similarity">
    <text evidence="2 11">Belongs to the sodium:solute symporter (SSF) (TC 2.A.21) family.</text>
</comment>
<sequence>MTLIDWIVLIIYLIGIVGLGVWLAKHQQSTDDYFLGGRKMGPTVIATSLAANQVSAISLISAPAFVALKTGGGIKWLQYEFAVPLAMIAIMFLLVPTFMINYLPVGVVGLVMAGLFAASMSSIDSAYNSLSAVTVSDFVLRFKPKVEQNPLKMLRLSRLITLLWGIFSAGGAYFVARSSSTVIEIVNMIGSAFSGPILATFLGGIIFRSLTGAGVIMGIIVGTALNFFLGQYIPSISWLWWGPIGFCTTLSVSLIYSKIAPTASRISEDWTLKGILEKHPEKQSWLKDKRVCTLVIYTFIIIIISITVSRVLHSIL</sequence>
<accession>A0A1E3X844</accession>
<keyword evidence="6 12" id="KW-1133">Transmembrane helix</keyword>
<dbReference type="InterPro" id="IPR051163">
    <property type="entry name" value="Sodium:Solute_Symporter_SSF"/>
</dbReference>
<dbReference type="GO" id="GO:0006814">
    <property type="term" value="P:sodium ion transport"/>
    <property type="evidence" value="ECO:0007669"/>
    <property type="project" value="UniProtKB-KW"/>
</dbReference>
<protein>
    <submittedName>
        <fullName evidence="13">Sodium/glucose cotransporter</fullName>
    </submittedName>
</protein>
<dbReference type="Pfam" id="PF00474">
    <property type="entry name" value="SSF"/>
    <property type="match status" value="1"/>
</dbReference>
<feature type="transmembrane region" description="Helical" evidence="12">
    <location>
        <begin position="76"/>
        <end position="95"/>
    </location>
</feature>
<evidence type="ECO:0000256" key="10">
    <source>
        <dbReference type="ARBA" id="ARBA00023201"/>
    </source>
</evidence>
<evidence type="ECO:0000256" key="6">
    <source>
        <dbReference type="ARBA" id="ARBA00022989"/>
    </source>
</evidence>
<dbReference type="EMBL" id="MAYW01000094">
    <property type="protein sequence ID" value="ODS31800.1"/>
    <property type="molecule type" value="Genomic_DNA"/>
</dbReference>
<dbReference type="Gene3D" id="1.20.1730.10">
    <property type="entry name" value="Sodium/glucose cotransporter"/>
    <property type="match status" value="2"/>
</dbReference>
<evidence type="ECO:0000256" key="12">
    <source>
        <dbReference type="SAM" id="Phobius"/>
    </source>
</evidence>
<keyword evidence="10" id="KW-0739">Sodium transport</keyword>
<proteinExistence type="inferred from homology"/>
<dbReference type="AlphaFoldDB" id="A0A1E3X844"/>
<dbReference type="InterPro" id="IPR001734">
    <property type="entry name" value="Na/solute_symporter"/>
</dbReference>
<keyword evidence="3" id="KW-0813">Transport</keyword>
<feature type="transmembrane region" description="Helical" evidence="12">
    <location>
        <begin position="188"/>
        <end position="207"/>
    </location>
</feature>
<feature type="transmembrane region" description="Helical" evidence="12">
    <location>
        <begin position="156"/>
        <end position="176"/>
    </location>
</feature>
<dbReference type="PANTHER" id="PTHR42985:SF40">
    <property type="entry name" value="LD47995P-RELATED"/>
    <property type="match status" value="1"/>
</dbReference>
<organism evidence="13 14">
    <name type="scientific">Candidatus Scalindua rubra</name>
    <dbReference type="NCBI Taxonomy" id="1872076"/>
    <lineage>
        <taxon>Bacteria</taxon>
        <taxon>Pseudomonadati</taxon>
        <taxon>Planctomycetota</taxon>
        <taxon>Candidatus Brocadiia</taxon>
        <taxon>Candidatus Brocadiales</taxon>
        <taxon>Candidatus Scalinduaceae</taxon>
        <taxon>Candidatus Scalindua</taxon>
    </lineage>
</organism>
<keyword evidence="9 12" id="KW-0472">Membrane</keyword>
<keyword evidence="7" id="KW-0915">Sodium</keyword>
<evidence type="ECO:0000256" key="3">
    <source>
        <dbReference type="ARBA" id="ARBA00022448"/>
    </source>
</evidence>
<evidence type="ECO:0000256" key="9">
    <source>
        <dbReference type="ARBA" id="ARBA00023136"/>
    </source>
</evidence>
<evidence type="ECO:0000256" key="7">
    <source>
        <dbReference type="ARBA" id="ARBA00023053"/>
    </source>
</evidence>
<evidence type="ECO:0000256" key="2">
    <source>
        <dbReference type="ARBA" id="ARBA00006434"/>
    </source>
</evidence>
<dbReference type="PROSITE" id="PS50283">
    <property type="entry name" value="NA_SOLUT_SYMP_3"/>
    <property type="match status" value="2"/>
</dbReference>
<evidence type="ECO:0000256" key="5">
    <source>
        <dbReference type="ARBA" id="ARBA00022692"/>
    </source>
</evidence>
<evidence type="ECO:0000256" key="8">
    <source>
        <dbReference type="ARBA" id="ARBA00023065"/>
    </source>
</evidence>
<keyword evidence="8" id="KW-0406">Ion transport</keyword>
<dbReference type="PANTHER" id="PTHR42985">
    <property type="entry name" value="SODIUM-COUPLED MONOCARBOXYLATE TRANSPORTER"/>
    <property type="match status" value="1"/>
</dbReference>
<comment type="subcellular location">
    <subcellularLocation>
        <location evidence="1">Cell membrane</location>
        <topology evidence="1">Multi-pass membrane protein</topology>
    </subcellularLocation>
</comment>
<feature type="transmembrane region" description="Helical" evidence="12">
    <location>
        <begin position="239"/>
        <end position="257"/>
    </location>
</feature>
<evidence type="ECO:0000256" key="11">
    <source>
        <dbReference type="RuleBase" id="RU362091"/>
    </source>
</evidence>
<evidence type="ECO:0000256" key="4">
    <source>
        <dbReference type="ARBA" id="ARBA00022475"/>
    </source>
</evidence>
<gene>
    <name evidence="13" type="primary">sglT_2</name>
    <name evidence="13" type="ORF">SCARUB_03086</name>
</gene>
<keyword evidence="5 12" id="KW-0812">Transmembrane</keyword>
<dbReference type="GO" id="GO:0015293">
    <property type="term" value="F:symporter activity"/>
    <property type="evidence" value="ECO:0007669"/>
    <property type="project" value="TreeGrafter"/>
</dbReference>
<feature type="transmembrane region" description="Helical" evidence="12">
    <location>
        <begin position="6"/>
        <end position="24"/>
    </location>
</feature>